<evidence type="ECO:0000256" key="1">
    <source>
        <dbReference type="SAM" id="MobiDB-lite"/>
    </source>
</evidence>
<sequence>MTSSWTAAGRGTSTPSGGVRIPFPTTDEVSRHCVSDDEPETVHIEVHLPGRLDPARLRTAFRRALLTHPRVLIREVPGRRHRQSFAWELTGEPDSDPVRFARPGPDALGRARARALTECPSLALSPPMRLEVIEVDGGTAAGEPPEAGKPATGLAGTGLAGTTRTVLLLTMHHTALDAGSGLRVLATTAEQYGGSAALPVPGPVRPAPWGPAGTGGTGRAGCARPVRIAPDSRPGPVRARAAGNGMLQAELPVPPRVGRSGGLAPWTVNDQLLVAATLMVGRWNVSRGRPAGPVRITMPVDDRPRGREMPMGNGTRLVEVVMTSEDPRDPDLLLGERPDLAAVTRLLRTTARRTRALKSAHGAPLGPGTGLLTAPLLPVGLRGTLTRGARRAAAPWTSTVLVTNLGRVPYALDFGDAGRATAVWFSAPARMPRGLSVAAASTGGRLHVTLRWSRALLGDASGAYLTSLFEQAFSATSQVTRSGSNTWGAGPEADVLEAGVPEADALEAGAPEADVPEADASTPDLTTANAEAPGDRRKARRPGGPHNRDALCPDPTPSGARSARQNHARPS</sequence>
<proteinExistence type="predicted"/>
<dbReference type="STRING" id="285458.BGM19_34485"/>
<protein>
    <submittedName>
        <fullName evidence="2">Condensation protein</fullName>
    </submittedName>
</protein>
<feature type="region of interest" description="Disordered" evidence="1">
    <location>
        <begin position="1"/>
        <end position="25"/>
    </location>
</feature>
<dbReference type="OrthoDB" id="5487049at2"/>
<dbReference type="Gene3D" id="3.30.559.10">
    <property type="entry name" value="Chloramphenicol acetyltransferase-like domain"/>
    <property type="match status" value="1"/>
</dbReference>
<accession>A0A1E5P1X3</accession>
<dbReference type="RefSeq" id="WP_069933541.1">
    <property type="nucleotide sequence ID" value="NZ_MEHJ01000001.1"/>
</dbReference>
<feature type="compositionally biased region" description="Polar residues" evidence="1">
    <location>
        <begin position="1"/>
        <end position="16"/>
    </location>
</feature>
<dbReference type="Proteomes" id="UP000095759">
    <property type="component" value="Unassembled WGS sequence"/>
</dbReference>
<organism evidence="2 3">
    <name type="scientific">Streptomyces agglomeratus</name>
    <dbReference type="NCBI Taxonomy" id="285458"/>
    <lineage>
        <taxon>Bacteria</taxon>
        <taxon>Bacillati</taxon>
        <taxon>Actinomycetota</taxon>
        <taxon>Actinomycetes</taxon>
        <taxon>Kitasatosporales</taxon>
        <taxon>Streptomycetaceae</taxon>
        <taxon>Streptomyces</taxon>
    </lineage>
</organism>
<evidence type="ECO:0000313" key="2">
    <source>
        <dbReference type="EMBL" id="OEJ23497.1"/>
    </source>
</evidence>
<feature type="region of interest" description="Disordered" evidence="1">
    <location>
        <begin position="508"/>
        <end position="571"/>
    </location>
</feature>
<dbReference type="EMBL" id="MEHJ01000001">
    <property type="protein sequence ID" value="OEJ23497.1"/>
    <property type="molecule type" value="Genomic_DNA"/>
</dbReference>
<keyword evidence="3" id="KW-1185">Reference proteome</keyword>
<gene>
    <name evidence="2" type="ORF">AS594_02320</name>
</gene>
<reference evidence="2 3" key="1">
    <citation type="submission" date="2016-08" db="EMBL/GenBank/DDBJ databases">
        <title>Complete genome sequence of Streptomyces agglomeratus strain 6-3-2, a novel anti-MRSA actinomycete isolated from Wuli of Tebit, China.</title>
        <authorList>
            <person name="Chen X."/>
        </authorList>
    </citation>
    <scope>NUCLEOTIDE SEQUENCE [LARGE SCALE GENOMIC DNA]</scope>
    <source>
        <strain evidence="2 3">6-3-2</strain>
    </source>
</reference>
<evidence type="ECO:0000313" key="3">
    <source>
        <dbReference type="Proteomes" id="UP000095759"/>
    </source>
</evidence>
<dbReference type="AlphaFoldDB" id="A0A1E5P1X3"/>
<dbReference type="InterPro" id="IPR023213">
    <property type="entry name" value="CAT-like_dom_sf"/>
</dbReference>
<comment type="caution">
    <text evidence="2">The sequence shown here is derived from an EMBL/GenBank/DDBJ whole genome shotgun (WGS) entry which is preliminary data.</text>
</comment>
<name>A0A1E5P1X3_9ACTN</name>